<dbReference type="InParanoid" id="A0A078B4J5"/>
<feature type="compositionally biased region" description="Basic and acidic residues" evidence="8">
    <location>
        <begin position="470"/>
        <end position="479"/>
    </location>
</feature>
<dbReference type="GO" id="GO:0071164">
    <property type="term" value="F:RNA cap trimethylguanosine synthase activity"/>
    <property type="evidence" value="ECO:0007669"/>
    <property type="project" value="TreeGrafter"/>
</dbReference>
<feature type="compositionally biased region" description="Basic and acidic residues" evidence="8">
    <location>
        <begin position="508"/>
        <end position="521"/>
    </location>
</feature>
<feature type="region of interest" description="Disordered" evidence="8">
    <location>
        <begin position="1"/>
        <end position="73"/>
    </location>
</feature>
<dbReference type="SUPFAM" id="SSF53335">
    <property type="entry name" value="S-adenosyl-L-methionine-dependent methyltransferases"/>
    <property type="match status" value="1"/>
</dbReference>
<evidence type="ECO:0000313" key="10">
    <source>
        <dbReference type="Proteomes" id="UP000039865"/>
    </source>
</evidence>
<evidence type="ECO:0000256" key="1">
    <source>
        <dbReference type="ARBA" id="ARBA00018517"/>
    </source>
</evidence>
<organism evidence="9 10">
    <name type="scientific">Stylonychia lemnae</name>
    <name type="common">Ciliate</name>
    <dbReference type="NCBI Taxonomy" id="5949"/>
    <lineage>
        <taxon>Eukaryota</taxon>
        <taxon>Sar</taxon>
        <taxon>Alveolata</taxon>
        <taxon>Ciliophora</taxon>
        <taxon>Intramacronucleata</taxon>
        <taxon>Spirotrichea</taxon>
        <taxon>Stichotrichia</taxon>
        <taxon>Sporadotrichida</taxon>
        <taxon>Oxytrichidae</taxon>
        <taxon>Stylonychinae</taxon>
        <taxon>Stylonychia</taxon>
    </lineage>
</organism>
<comment type="similarity">
    <text evidence="2">Belongs to the methyltransferase superfamily. Trimethylguanosine synthase family.</text>
</comment>
<accession>A0A078B4J5</accession>
<comment type="catalytic activity">
    <reaction evidence="4">
        <text>a 5'-end (N(7)-methyl 5'-triphosphoguanosine)-ribonucleoside in snoRNA + S-adenosyl-L-methionine = a 5'-end (N(2),N(7)-dimethyl 5'-triphosphoguanosine)-ribonucleoside in snoRNA + S-adenosyl-L-homocysteine + H(+)</text>
        <dbReference type="Rhea" id="RHEA:78475"/>
        <dbReference type="Rhea" id="RHEA-COMP:19086"/>
        <dbReference type="Rhea" id="RHEA-COMP:19088"/>
        <dbReference type="ChEBI" id="CHEBI:15378"/>
        <dbReference type="ChEBI" id="CHEBI:57856"/>
        <dbReference type="ChEBI" id="CHEBI:59789"/>
        <dbReference type="ChEBI" id="CHEBI:156461"/>
        <dbReference type="ChEBI" id="CHEBI:172880"/>
    </reaction>
    <physiologicalReaction direction="left-to-right" evidence="4">
        <dbReference type="Rhea" id="RHEA:78476"/>
    </physiologicalReaction>
</comment>
<evidence type="ECO:0000256" key="3">
    <source>
        <dbReference type="ARBA" id="ARBA00047418"/>
    </source>
</evidence>
<dbReference type="EMBL" id="CCKQ01017558">
    <property type="protein sequence ID" value="CDW89450.1"/>
    <property type="molecule type" value="Genomic_DNA"/>
</dbReference>
<feature type="region of interest" description="Disordered" evidence="8">
    <location>
        <begin position="463"/>
        <end position="541"/>
    </location>
</feature>
<comment type="catalytic activity">
    <reaction evidence="5">
        <text>a 5'-end (N(2),N(7)-dimethyl 5'-triphosphoguanosine)-ribonucleoside in snRNA + S-adenosyl-L-methionine = a 5'-end (N(2),N(2),N(7)-trimethyl 5'-triphosphoguanosine)-ribonucleoside in snRNA + S-adenosyl-L-homocysteine + H(+)</text>
        <dbReference type="Rhea" id="RHEA:78479"/>
        <dbReference type="Rhea" id="RHEA-COMP:19087"/>
        <dbReference type="Rhea" id="RHEA-COMP:19089"/>
        <dbReference type="ChEBI" id="CHEBI:15378"/>
        <dbReference type="ChEBI" id="CHEBI:57856"/>
        <dbReference type="ChEBI" id="CHEBI:59789"/>
        <dbReference type="ChEBI" id="CHEBI:167623"/>
        <dbReference type="ChEBI" id="CHEBI:172880"/>
    </reaction>
    <physiologicalReaction direction="left-to-right" evidence="5">
        <dbReference type="Rhea" id="RHEA:78480"/>
    </physiologicalReaction>
</comment>
<name>A0A078B4J5_STYLE</name>
<comment type="catalytic activity">
    <reaction evidence="3">
        <text>a 5'-end (N(2),N(7)-dimethyl 5'-triphosphoguanosine)-ribonucleoside in snoRNA + S-adenosyl-L-methionine = a 5'-end (N(2),N(2),N(7)-trimethyl 5'-triphosphoguanosine)-ribonucleoside in snoRNA + S-adenosyl-L-homocysteine + H(+)</text>
        <dbReference type="Rhea" id="RHEA:78507"/>
        <dbReference type="Rhea" id="RHEA-COMP:19088"/>
        <dbReference type="Rhea" id="RHEA-COMP:19090"/>
        <dbReference type="ChEBI" id="CHEBI:15378"/>
        <dbReference type="ChEBI" id="CHEBI:57856"/>
        <dbReference type="ChEBI" id="CHEBI:59789"/>
        <dbReference type="ChEBI" id="CHEBI:167623"/>
        <dbReference type="ChEBI" id="CHEBI:172880"/>
    </reaction>
    <physiologicalReaction direction="left-to-right" evidence="3">
        <dbReference type="Rhea" id="RHEA:78508"/>
    </physiologicalReaction>
</comment>
<feature type="compositionally biased region" description="Polar residues" evidence="8">
    <location>
        <begin position="10"/>
        <end position="33"/>
    </location>
</feature>
<dbReference type="PANTHER" id="PTHR14741:SF32">
    <property type="entry name" value="TRIMETHYLGUANOSINE SYNTHASE"/>
    <property type="match status" value="1"/>
</dbReference>
<proteinExistence type="inferred from homology"/>
<keyword evidence="10" id="KW-1185">Reference proteome</keyword>
<dbReference type="Pfam" id="PF09445">
    <property type="entry name" value="Methyltransf_15"/>
    <property type="match status" value="1"/>
</dbReference>
<evidence type="ECO:0000256" key="2">
    <source>
        <dbReference type="ARBA" id="ARBA00025783"/>
    </source>
</evidence>
<dbReference type="Gene3D" id="3.40.50.150">
    <property type="entry name" value="Vaccinia Virus protein VP39"/>
    <property type="match status" value="1"/>
</dbReference>
<dbReference type="InterPro" id="IPR029063">
    <property type="entry name" value="SAM-dependent_MTases_sf"/>
</dbReference>
<feature type="compositionally biased region" description="Polar residues" evidence="8">
    <location>
        <begin position="480"/>
        <end position="494"/>
    </location>
</feature>
<evidence type="ECO:0000256" key="6">
    <source>
        <dbReference type="ARBA" id="ARBA00049075"/>
    </source>
</evidence>
<evidence type="ECO:0000256" key="5">
    <source>
        <dbReference type="ARBA" id="ARBA00048763"/>
    </source>
</evidence>
<feature type="compositionally biased region" description="Acidic residues" evidence="8">
    <location>
        <begin position="522"/>
        <end position="534"/>
    </location>
</feature>
<dbReference type="Proteomes" id="UP000039865">
    <property type="component" value="Unassembled WGS sequence"/>
</dbReference>
<evidence type="ECO:0000313" key="9">
    <source>
        <dbReference type="EMBL" id="CDW89450.1"/>
    </source>
</evidence>
<dbReference type="AlphaFoldDB" id="A0A078B4J5"/>
<gene>
    <name evidence="9" type="primary">Contig19286.g20444</name>
    <name evidence="9" type="ORF">STYLEM_18583</name>
</gene>
<dbReference type="InterPro" id="IPR019012">
    <property type="entry name" value="RNA_cap_Gua-N2-MeTrfase"/>
</dbReference>
<dbReference type="GO" id="GO:0005634">
    <property type="term" value="C:nucleus"/>
    <property type="evidence" value="ECO:0007669"/>
    <property type="project" value="TreeGrafter"/>
</dbReference>
<evidence type="ECO:0000256" key="8">
    <source>
        <dbReference type="SAM" id="MobiDB-lite"/>
    </source>
</evidence>
<sequence>MQTDSRRNSARYQQRPPSNQQNESFQASLQDPTYGQYEYDQNPYGNNSSGGKKRNFNKQNNRGSGGNSYRSNQQQHINDSLPIAQYDKDRLNIIIHSDPKTKKETVVIIKRTIKSFVYHADDYYRDKGSKRNNYINQEIDKPGDRDLNKFYKNRYYLFSKFDRGIKIDEESWFSITPETIAKHVASRVVDVFGEGNANIIDGFCGVGGNVIQFARKCGFTVGNDFDQTKSEYCLHNAKIYGAEKKLQILNKDFREMKLDDIQYPQDSASKIDVVFMSPPWGGIGYNLLEEYKLEYLYPKFNDILLTALRFSGNLIFFLPKNTSIKEILDEFVPHGQEFNEYSDSMKNELIIEIEQIMYGESCKGIHIYTGQLVHIDQREMVEHFYNNYCHPFSQSDETYLKVILGNIFSLCGYNHFIEYFKYKEGPKVSLQKIIKKLQKNFSEDEWNYLKKYHKRSRTSSFKSSTLSHMSIDEEKKSTKSETLSHASGQKSSACSSRKTSFTKKKSKAEKLTQKYKVGNDHMDEDLPEEEEDESPKDTNKKKERMVHFEEAQDHIELKDLKEKDFVDLIASKNQDTRFYGWLHFGPLDNHKEKSTDPIQDLEFFDNIYGYQNNQ</sequence>
<evidence type="ECO:0000256" key="4">
    <source>
        <dbReference type="ARBA" id="ARBA00048740"/>
    </source>
</evidence>
<protein>
    <recommendedName>
        <fullName evidence="1">Trimethylguanosine synthase</fullName>
    </recommendedName>
    <alternativeName>
        <fullName evidence="7">Cap-specific guanine-N(2) methyltransferase</fullName>
    </alternativeName>
</protein>
<feature type="compositionally biased region" description="Polar residues" evidence="8">
    <location>
        <begin position="57"/>
        <end position="73"/>
    </location>
</feature>
<comment type="catalytic activity">
    <reaction evidence="6">
        <text>a 5'-end (N(7)-methyl 5'-triphosphoguanosine)-ribonucleoside in snRNA + S-adenosyl-L-methionine = a 5'-end (N(2),N(7)-dimethyl 5'-triphosphoguanosine)-ribonucleoside in snRNA + S-adenosyl-L-homocysteine + H(+)</text>
        <dbReference type="Rhea" id="RHEA:78471"/>
        <dbReference type="Rhea" id="RHEA-COMP:19085"/>
        <dbReference type="Rhea" id="RHEA-COMP:19087"/>
        <dbReference type="ChEBI" id="CHEBI:15378"/>
        <dbReference type="ChEBI" id="CHEBI:57856"/>
        <dbReference type="ChEBI" id="CHEBI:59789"/>
        <dbReference type="ChEBI" id="CHEBI:156461"/>
        <dbReference type="ChEBI" id="CHEBI:172880"/>
    </reaction>
    <physiologicalReaction direction="left-to-right" evidence="6">
        <dbReference type="Rhea" id="RHEA:78472"/>
    </physiologicalReaction>
</comment>
<evidence type="ECO:0000256" key="7">
    <source>
        <dbReference type="ARBA" id="ARBA00049790"/>
    </source>
</evidence>
<dbReference type="PANTHER" id="PTHR14741">
    <property type="entry name" value="S-ADENOSYLMETHIONINE-DEPENDENT METHYLTRANSFERASE RELATED"/>
    <property type="match status" value="1"/>
</dbReference>
<reference evidence="9 10" key="1">
    <citation type="submission" date="2014-06" db="EMBL/GenBank/DDBJ databases">
        <authorList>
            <person name="Swart Estienne"/>
        </authorList>
    </citation>
    <scope>NUCLEOTIDE SEQUENCE [LARGE SCALE GENOMIC DNA]</scope>
    <source>
        <strain evidence="9 10">130c</strain>
    </source>
</reference>
<dbReference type="OrthoDB" id="444258at2759"/>